<dbReference type="GO" id="GO:0005044">
    <property type="term" value="F:scavenger receptor activity"/>
    <property type="evidence" value="ECO:0007669"/>
    <property type="project" value="TreeGrafter"/>
</dbReference>
<dbReference type="GO" id="GO:0008289">
    <property type="term" value="F:lipid binding"/>
    <property type="evidence" value="ECO:0007669"/>
    <property type="project" value="TreeGrafter"/>
</dbReference>
<dbReference type="GO" id="GO:0043654">
    <property type="term" value="P:recognition of apoptotic cell"/>
    <property type="evidence" value="ECO:0007669"/>
    <property type="project" value="TreeGrafter"/>
</dbReference>
<dbReference type="AlphaFoldDB" id="A0A8C5MFQ8"/>
<dbReference type="GO" id="GO:0070508">
    <property type="term" value="P:cholesterol import"/>
    <property type="evidence" value="ECO:0007669"/>
    <property type="project" value="TreeGrafter"/>
</dbReference>
<keyword evidence="15" id="KW-1185">Reference proteome</keyword>
<dbReference type="GeneTree" id="ENSGT00940000153372"/>
<keyword evidence="9" id="KW-0675">Receptor</keyword>
<sequence length="506" mass="57311">MTQSTNKKSIILGVIGLVLVAFGTVLVFLVPVIVDQQVEQNVRIDPSSGFAFEMWRDLPVPFYMSIYIFEVVNHKEMVLGEKPRVRERGPYVYREYKQKINLTFHDNGTVSFIEKRLFFFAPDLSAGTEEDYLVVPNILVLASSIMMEDLSLPLKWIISGAFATFGNEAFMNRTVKEILWGYEDPFLNFLNTFLPGKLPFKDKFGLFADFNDSDTGLFTINTGMEDITKVQMIDTWNGLKKVNFWNSNVTNMINGTAGQMWPPFRKPSEDLEFYSPDACRTLKFVYSKKAEFRGIPTYRYNAPNYLFANGTDYPPNEGFCPCLASGVQNMSACRFNAPMFLSFPHFYNADPGYVNAVDGLHPSEEEHSLFLDLHPITGIPMNCTIRMQLSIFTKAVNGITQTGKIAPVILPVLWFGESGYLDGAVYNTYYNTLILLPTLLEYLQYILIALGLLFILLALLLPFAKQDKCFLFWSSNKKLDASQDMHKAQTEKLTASSGAVMLEAKL</sequence>
<dbReference type="InterPro" id="IPR002159">
    <property type="entry name" value="CD36_fam"/>
</dbReference>
<dbReference type="PANTHER" id="PTHR11923:SF110">
    <property type="entry name" value="SCAVENGER RECEPTOR CLASS B MEMBER 1"/>
    <property type="match status" value="1"/>
</dbReference>
<dbReference type="GO" id="GO:0033344">
    <property type="term" value="P:cholesterol efflux"/>
    <property type="evidence" value="ECO:0007669"/>
    <property type="project" value="TreeGrafter"/>
</dbReference>
<evidence type="ECO:0000256" key="1">
    <source>
        <dbReference type="ARBA" id="ARBA00004189"/>
    </source>
</evidence>
<evidence type="ECO:0000256" key="12">
    <source>
        <dbReference type="ARBA" id="ARBA00042244"/>
    </source>
</evidence>
<feature type="transmembrane region" description="Helical" evidence="13">
    <location>
        <begin position="442"/>
        <end position="464"/>
    </location>
</feature>
<protein>
    <recommendedName>
        <fullName evidence="11">Scavenger receptor class B member 1</fullName>
    </recommendedName>
    <alternativeName>
        <fullName evidence="12">SR-BI</fullName>
    </alternativeName>
</protein>
<evidence type="ECO:0000256" key="9">
    <source>
        <dbReference type="ARBA" id="ARBA00023170"/>
    </source>
</evidence>
<evidence type="ECO:0000256" key="2">
    <source>
        <dbReference type="ARBA" id="ARBA00004651"/>
    </source>
</evidence>
<evidence type="ECO:0000313" key="14">
    <source>
        <dbReference type="Ensembl" id="ENSLLEP00000011243.1"/>
    </source>
</evidence>
<evidence type="ECO:0000313" key="15">
    <source>
        <dbReference type="Proteomes" id="UP000694569"/>
    </source>
</evidence>
<evidence type="ECO:0000256" key="11">
    <source>
        <dbReference type="ARBA" id="ARBA00040821"/>
    </source>
</evidence>
<accession>A0A8C5MFQ8</accession>
<evidence type="ECO:0000256" key="13">
    <source>
        <dbReference type="SAM" id="Phobius"/>
    </source>
</evidence>
<evidence type="ECO:0000256" key="8">
    <source>
        <dbReference type="ARBA" id="ARBA00023157"/>
    </source>
</evidence>
<reference evidence="14" key="1">
    <citation type="submission" date="2025-08" db="UniProtKB">
        <authorList>
            <consortium name="Ensembl"/>
        </authorList>
    </citation>
    <scope>IDENTIFICATION</scope>
</reference>
<dbReference type="InterPro" id="IPR005428">
    <property type="entry name" value="CD36/SCARB1/SNMP1"/>
</dbReference>
<reference evidence="14" key="2">
    <citation type="submission" date="2025-09" db="UniProtKB">
        <authorList>
            <consortium name="Ensembl"/>
        </authorList>
    </citation>
    <scope>IDENTIFICATION</scope>
</reference>
<dbReference type="Proteomes" id="UP000694569">
    <property type="component" value="Unplaced"/>
</dbReference>
<dbReference type="PANTHER" id="PTHR11923">
    <property type="entry name" value="SCAVENGER RECEPTOR CLASS B TYPE-1 SR-B1"/>
    <property type="match status" value="1"/>
</dbReference>
<keyword evidence="8" id="KW-1015">Disulfide bond</keyword>
<gene>
    <name evidence="14" type="primary">SCARB1</name>
</gene>
<keyword evidence="5 13" id="KW-0812">Transmembrane</keyword>
<comment type="similarity">
    <text evidence="3">Belongs to the CD36 family.</text>
</comment>
<dbReference type="Pfam" id="PF01130">
    <property type="entry name" value="CD36"/>
    <property type="match status" value="1"/>
</dbReference>
<evidence type="ECO:0000256" key="10">
    <source>
        <dbReference type="ARBA" id="ARBA00023180"/>
    </source>
</evidence>
<evidence type="ECO:0000256" key="5">
    <source>
        <dbReference type="ARBA" id="ARBA00022692"/>
    </source>
</evidence>
<feature type="transmembrane region" description="Helical" evidence="13">
    <location>
        <begin position="12"/>
        <end position="34"/>
    </location>
</feature>
<comment type="subcellular location">
    <subcellularLocation>
        <location evidence="2">Cell membrane</location>
        <topology evidence="2">Multi-pass membrane protein</topology>
    </subcellularLocation>
    <subcellularLocation>
        <location evidence="1">Membrane</location>
        <location evidence="1">Caveola</location>
        <topology evidence="1">Multi-pass membrane protein</topology>
    </subcellularLocation>
</comment>
<keyword evidence="6 13" id="KW-1133">Transmembrane helix</keyword>
<keyword evidence="10" id="KW-0325">Glycoprotein</keyword>
<keyword evidence="4" id="KW-1003">Cell membrane</keyword>
<evidence type="ECO:0000256" key="6">
    <source>
        <dbReference type="ARBA" id="ARBA00022989"/>
    </source>
</evidence>
<dbReference type="Ensembl" id="ENSLLET00000011699.1">
    <property type="protein sequence ID" value="ENSLLEP00000011243.1"/>
    <property type="gene ID" value="ENSLLEG00000007186.1"/>
</dbReference>
<dbReference type="OrthoDB" id="514335at2759"/>
<dbReference type="PRINTS" id="PR01609">
    <property type="entry name" value="CD36FAMILY"/>
</dbReference>
<organism evidence="14 15">
    <name type="scientific">Leptobrachium leishanense</name>
    <name type="common">Leishan spiny toad</name>
    <dbReference type="NCBI Taxonomy" id="445787"/>
    <lineage>
        <taxon>Eukaryota</taxon>
        <taxon>Metazoa</taxon>
        <taxon>Chordata</taxon>
        <taxon>Craniata</taxon>
        <taxon>Vertebrata</taxon>
        <taxon>Euteleostomi</taxon>
        <taxon>Amphibia</taxon>
        <taxon>Batrachia</taxon>
        <taxon>Anura</taxon>
        <taxon>Pelobatoidea</taxon>
        <taxon>Megophryidae</taxon>
        <taxon>Leptobrachium</taxon>
    </lineage>
</organism>
<dbReference type="GO" id="GO:0005737">
    <property type="term" value="C:cytoplasm"/>
    <property type="evidence" value="ECO:0007669"/>
    <property type="project" value="TreeGrafter"/>
</dbReference>
<evidence type="ECO:0000256" key="7">
    <source>
        <dbReference type="ARBA" id="ARBA00023136"/>
    </source>
</evidence>
<name>A0A8C5MFQ8_9ANUR</name>
<keyword evidence="7 13" id="KW-0472">Membrane</keyword>
<dbReference type="PRINTS" id="PR01610">
    <property type="entry name" value="CD36ANTIGEN"/>
</dbReference>
<dbReference type="GO" id="GO:0005901">
    <property type="term" value="C:caveola"/>
    <property type="evidence" value="ECO:0007669"/>
    <property type="project" value="UniProtKB-SubCell"/>
</dbReference>
<evidence type="ECO:0000256" key="4">
    <source>
        <dbReference type="ARBA" id="ARBA00022475"/>
    </source>
</evidence>
<evidence type="ECO:0000256" key="3">
    <source>
        <dbReference type="ARBA" id="ARBA00010532"/>
    </source>
</evidence>
<dbReference type="GO" id="GO:0034381">
    <property type="term" value="P:plasma lipoprotein particle clearance"/>
    <property type="evidence" value="ECO:0007669"/>
    <property type="project" value="TreeGrafter"/>
</dbReference>
<dbReference type="GO" id="GO:0030169">
    <property type="term" value="F:low-density lipoprotein particle binding"/>
    <property type="evidence" value="ECO:0007669"/>
    <property type="project" value="TreeGrafter"/>
</dbReference>
<proteinExistence type="inferred from homology"/>